<organism evidence="1 2">
    <name type="scientific">Kalanchoe fedtschenkoi</name>
    <name type="common">Lavender scallops</name>
    <name type="synonym">South American air plant</name>
    <dbReference type="NCBI Taxonomy" id="63787"/>
    <lineage>
        <taxon>Eukaryota</taxon>
        <taxon>Viridiplantae</taxon>
        <taxon>Streptophyta</taxon>
        <taxon>Embryophyta</taxon>
        <taxon>Tracheophyta</taxon>
        <taxon>Spermatophyta</taxon>
        <taxon>Magnoliopsida</taxon>
        <taxon>eudicotyledons</taxon>
        <taxon>Gunneridae</taxon>
        <taxon>Pentapetalae</taxon>
        <taxon>Saxifragales</taxon>
        <taxon>Crassulaceae</taxon>
        <taxon>Kalanchoe</taxon>
    </lineage>
</organism>
<dbReference type="Gramene" id="Kaladp0515s0220.1.v1.1">
    <property type="protein sequence ID" value="Kaladp0515s0220.1.v1.1"/>
    <property type="gene ID" value="Kaladp0515s0220.v1.1"/>
</dbReference>
<evidence type="ECO:0000313" key="1">
    <source>
        <dbReference type="EnsemblPlants" id="Kaladp0515s0220.1.v1.1"/>
    </source>
</evidence>
<dbReference type="EnsemblPlants" id="Kaladp0515s0220.1.v1.1">
    <property type="protein sequence ID" value="Kaladp0515s0220.1.v1.1"/>
    <property type="gene ID" value="Kaladp0515s0220.v1.1"/>
</dbReference>
<dbReference type="AlphaFoldDB" id="A0A7N0VDP1"/>
<dbReference type="OMA" id="QMTAACT"/>
<evidence type="ECO:0000313" key="2">
    <source>
        <dbReference type="Proteomes" id="UP000594263"/>
    </source>
</evidence>
<proteinExistence type="predicted"/>
<keyword evidence="2" id="KW-1185">Reference proteome</keyword>
<accession>A0A7N0VDP1</accession>
<sequence length="249" mass="26871">MSGSASSVSSKLTLKLVVDTKASKVLFAEAEKVFVDFVLGILALPVGALVRLIKEKEDVVGSLGALYNSVDKLNDAYMKTHLAKSLLLQKGVVVTCHGTPVPALKWDGARAYIKELFRCSCPKSCEYVTDETTTPCPKHAGAHLNSEISFVGQHLSTGSMGLSGDVDFVKGPVTFMVMDDLCVQPMSSAKIWGVTISVEDANRIKEITVHVGFDEVSRLLKAALNSKNVLTDVFLKGSLESQNVFKCWS</sequence>
<dbReference type="PANTHER" id="PTHR33103">
    <property type="entry name" value="OS01G0153900 PROTEIN"/>
    <property type="match status" value="1"/>
</dbReference>
<dbReference type="Pfam" id="PF05056">
    <property type="entry name" value="DUF674"/>
    <property type="match status" value="1"/>
</dbReference>
<name>A0A7N0VDP1_KALFE</name>
<protein>
    <submittedName>
        <fullName evidence="1">Uncharacterized protein</fullName>
    </submittedName>
</protein>
<dbReference type="PANTHER" id="PTHR33103:SF19">
    <property type="entry name" value="OS09G0544700 PROTEIN"/>
    <property type="match status" value="1"/>
</dbReference>
<reference evidence="1" key="1">
    <citation type="submission" date="2021-01" db="UniProtKB">
        <authorList>
            <consortium name="EnsemblPlants"/>
        </authorList>
    </citation>
    <scope>IDENTIFICATION</scope>
</reference>
<dbReference type="Proteomes" id="UP000594263">
    <property type="component" value="Unplaced"/>
</dbReference>
<dbReference type="InterPro" id="IPR007750">
    <property type="entry name" value="DUF674"/>
</dbReference>